<dbReference type="STRING" id="155417.A0A4Q4TPF6"/>
<evidence type="ECO:0000256" key="2">
    <source>
        <dbReference type="SAM" id="MobiDB-lite"/>
    </source>
</evidence>
<dbReference type="SUPFAM" id="SSF57701">
    <property type="entry name" value="Zn2/Cys6 DNA-binding domain"/>
    <property type="match status" value="1"/>
</dbReference>
<dbReference type="PROSITE" id="PS50048">
    <property type="entry name" value="ZN2_CY6_FUNGAL_2"/>
    <property type="match status" value="1"/>
</dbReference>
<evidence type="ECO:0000313" key="5">
    <source>
        <dbReference type="Proteomes" id="UP000293360"/>
    </source>
</evidence>
<dbReference type="PRINTS" id="PR00755">
    <property type="entry name" value="AFLATOXINBRP"/>
</dbReference>
<organism evidence="4 5">
    <name type="scientific">Monosporascus ibericus</name>
    <dbReference type="NCBI Taxonomy" id="155417"/>
    <lineage>
        <taxon>Eukaryota</taxon>
        <taxon>Fungi</taxon>
        <taxon>Dikarya</taxon>
        <taxon>Ascomycota</taxon>
        <taxon>Pezizomycotina</taxon>
        <taxon>Sordariomycetes</taxon>
        <taxon>Xylariomycetidae</taxon>
        <taxon>Xylariales</taxon>
        <taxon>Xylariales incertae sedis</taxon>
        <taxon>Monosporascus</taxon>
    </lineage>
</organism>
<accession>A0A4Q4TPF6</accession>
<dbReference type="InterPro" id="IPR036864">
    <property type="entry name" value="Zn2-C6_fun-type_DNA-bd_sf"/>
</dbReference>
<gene>
    <name evidence="4" type="ORF">DL764_001870</name>
</gene>
<reference evidence="4 5" key="1">
    <citation type="submission" date="2018-06" db="EMBL/GenBank/DDBJ databases">
        <title>Complete Genomes of Monosporascus.</title>
        <authorList>
            <person name="Robinson A.J."/>
            <person name="Natvig D.O."/>
        </authorList>
    </citation>
    <scope>NUCLEOTIDE SEQUENCE [LARGE SCALE GENOMIC DNA]</scope>
    <source>
        <strain evidence="4 5">CBS 110550</strain>
    </source>
</reference>
<dbReference type="InterPro" id="IPR001138">
    <property type="entry name" value="Zn2Cys6_DnaBD"/>
</dbReference>
<dbReference type="EMBL" id="QJNU01000061">
    <property type="protein sequence ID" value="RYP08482.1"/>
    <property type="molecule type" value="Genomic_DNA"/>
</dbReference>
<name>A0A4Q4TPF6_9PEZI</name>
<dbReference type="Pfam" id="PF00172">
    <property type="entry name" value="Zn_clus"/>
    <property type="match status" value="1"/>
</dbReference>
<dbReference type="SMART" id="SM00066">
    <property type="entry name" value="GAL4"/>
    <property type="match status" value="1"/>
</dbReference>
<dbReference type="AlphaFoldDB" id="A0A4Q4TPF6"/>
<dbReference type="InterPro" id="IPR052400">
    <property type="entry name" value="Zn2-C6_fungal_TF"/>
</dbReference>
<dbReference type="GO" id="GO:0000981">
    <property type="term" value="F:DNA-binding transcription factor activity, RNA polymerase II-specific"/>
    <property type="evidence" value="ECO:0007669"/>
    <property type="project" value="InterPro"/>
</dbReference>
<dbReference type="CDD" id="cd00067">
    <property type="entry name" value="GAL4"/>
    <property type="match status" value="1"/>
</dbReference>
<keyword evidence="1" id="KW-0539">Nucleus</keyword>
<feature type="compositionally biased region" description="Basic residues" evidence="2">
    <location>
        <begin position="185"/>
        <end position="200"/>
    </location>
</feature>
<comment type="caution">
    <text evidence="4">The sequence shown here is derived from an EMBL/GenBank/DDBJ whole genome shotgun (WGS) entry which is preliminary data.</text>
</comment>
<evidence type="ECO:0000256" key="1">
    <source>
        <dbReference type="ARBA" id="ARBA00023242"/>
    </source>
</evidence>
<evidence type="ECO:0000259" key="3">
    <source>
        <dbReference type="PROSITE" id="PS50048"/>
    </source>
</evidence>
<dbReference type="GO" id="GO:0008270">
    <property type="term" value="F:zinc ion binding"/>
    <property type="evidence" value="ECO:0007669"/>
    <property type="project" value="InterPro"/>
</dbReference>
<proteinExistence type="predicted"/>
<protein>
    <recommendedName>
        <fullName evidence="3">Zn(2)-C6 fungal-type domain-containing protein</fullName>
    </recommendedName>
</protein>
<feature type="region of interest" description="Disordered" evidence="2">
    <location>
        <begin position="151"/>
        <end position="200"/>
    </location>
</feature>
<dbReference type="PANTHER" id="PTHR47657:SF7">
    <property type="entry name" value="STEROL REGULATORY ELEMENT-BINDING PROTEIN ECM22"/>
    <property type="match status" value="1"/>
</dbReference>
<dbReference type="OrthoDB" id="5419315at2759"/>
<dbReference type="PROSITE" id="PS00463">
    <property type="entry name" value="ZN2_CY6_FUNGAL_1"/>
    <property type="match status" value="1"/>
</dbReference>
<feature type="domain" description="Zn(2)-C6 fungal-type" evidence="3">
    <location>
        <begin position="20"/>
        <end position="50"/>
    </location>
</feature>
<feature type="compositionally biased region" description="Polar residues" evidence="2">
    <location>
        <begin position="156"/>
        <end position="172"/>
    </location>
</feature>
<dbReference type="PANTHER" id="PTHR47657">
    <property type="entry name" value="STEROL REGULATORY ELEMENT-BINDING PROTEIN ECM22"/>
    <property type="match status" value="1"/>
</dbReference>
<dbReference type="Gene3D" id="4.10.240.10">
    <property type="entry name" value="Zn(2)-C6 fungal-type DNA-binding domain"/>
    <property type="match status" value="1"/>
</dbReference>
<sequence>MSPPKPEERRRRYHKRSRNGCIDCKRKHIRCDEKKPLCTNCLVKGDSCGYAEAKETSPPPASIKIEEDDYWDSASTSVQSFTPSNLLVGQQVHVAGDPNFSYDSHGGAGDRMGDDTLSRQTYYWGHGVAPDSATCSTIDYTMGAQQMYNWRDVPSTDPTGGQPTSYWSQDPNQGDEEPAEAGRREGKKKSSRRDGGKHRS</sequence>
<keyword evidence="5" id="KW-1185">Reference proteome</keyword>
<evidence type="ECO:0000313" key="4">
    <source>
        <dbReference type="EMBL" id="RYP08482.1"/>
    </source>
</evidence>
<dbReference type="Proteomes" id="UP000293360">
    <property type="component" value="Unassembled WGS sequence"/>
</dbReference>